<dbReference type="NCBIfam" id="TIGR04294">
    <property type="entry name" value="pre_pil_HX9DG"/>
    <property type="match status" value="1"/>
</dbReference>
<dbReference type="Proteomes" id="UP000239388">
    <property type="component" value="Unassembled WGS sequence"/>
</dbReference>
<dbReference type="PANTHER" id="PTHR30093:SF2">
    <property type="entry name" value="TYPE II SECRETION SYSTEM PROTEIN H"/>
    <property type="match status" value="1"/>
</dbReference>
<name>A0A2S8FHL2_9BACT</name>
<dbReference type="SUPFAM" id="SSF54523">
    <property type="entry name" value="Pili subunits"/>
    <property type="match status" value="1"/>
</dbReference>
<dbReference type="InterPro" id="IPR027558">
    <property type="entry name" value="Pre_pil_HX9DG_C"/>
</dbReference>
<protein>
    <recommendedName>
        <fullName evidence="1">DUF1559 domain-containing protein</fullName>
    </recommendedName>
</protein>
<reference evidence="2 3" key="1">
    <citation type="submission" date="2018-02" db="EMBL/GenBank/DDBJ databases">
        <title>Comparative genomes isolates from brazilian mangrove.</title>
        <authorList>
            <person name="Araujo J.E."/>
            <person name="Taketani R.G."/>
            <person name="Silva M.C.P."/>
            <person name="Loureco M.V."/>
            <person name="Andreote F.D."/>
        </authorList>
    </citation>
    <scope>NUCLEOTIDE SEQUENCE [LARGE SCALE GENOMIC DNA]</scope>
    <source>
        <strain evidence="2 3">NAP PRIS-MGV</strain>
    </source>
</reference>
<dbReference type="AlphaFoldDB" id="A0A2S8FHL2"/>
<dbReference type="InterPro" id="IPR011453">
    <property type="entry name" value="DUF1559"/>
</dbReference>
<feature type="domain" description="DUF1559" evidence="1">
    <location>
        <begin position="39"/>
        <end position="329"/>
    </location>
</feature>
<dbReference type="Pfam" id="PF07596">
    <property type="entry name" value="SBP_bac_10"/>
    <property type="match status" value="1"/>
</dbReference>
<dbReference type="EMBL" id="PUIB01000019">
    <property type="protein sequence ID" value="PQO31657.1"/>
    <property type="molecule type" value="Genomic_DNA"/>
</dbReference>
<dbReference type="OrthoDB" id="241541at2"/>
<sequence length="376" mass="41532">MISKHRHRSGFTIRDLLMLTFIVAALSFCLIPWGGMGHREASRRMQCSYNLKMIALAIHNYHDTYRHFPSPVFEADWGPGGVSGSKPYFSGVIELLPFLDEPEPDLFEQVMYPDRLGRPYLPPPSDKTFAPWQTTPYRLSCPTATDGRRGQGSTNYAFCLGDAAYDIHHMNPAQGDYAPGSRGAFAPGLSMEFRDIFDGTSNTIMFTEIGTAQSRYVPGQFAVNLSSAVLDNPSLCLKTFEAAKPKNNKNRTYRRDVPLHDHGRGYSWADGRAGPALVNTIFPPNGPSCAIGGTEGVDGFYSAGSYHPGGAQVAFMDGSVQFIPEDIDTGDLTQPPPKQGQYRFKPSISPYGVWGALGSRYGEEKVSRDFWKKDTK</sequence>
<proteinExistence type="predicted"/>
<dbReference type="PANTHER" id="PTHR30093">
    <property type="entry name" value="GENERAL SECRETION PATHWAY PROTEIN G"/>
    <property type="match status" value="1"/>
</dbReference>
<comment type="caution">
    <text evidence="2">The sequence shown here is derived from an EMBL/GenBank/DDBJ whole genome shotgun (WGS) entry which is preliminary data.</text>
</comment>
<evidence type="ECO:0000313" key="2">
    <source>
        <dbReference type="EMBL" id="PQO31657.1"/>
    </source>
</evidence>
<evidence type="ECO:0000259" key="1">
    <source>
        <dbReference type="Pfam" id="PF07596"/>
    </source>
</evidence>
<dbReference type="InterPro" id="IPR045584">
    <property type="entry name" value="Pilin-like"/>
</dbReference>
<dbReference type="RefSeq" id="WP_105356765.1">
    <property type="nucleotide sequence ID" value="NZ_PUIB01000019.1"/>
</dbReference>
<evidence type="ECO:0000313" key="3">
    <source>
        <dbReference type="Proteomes" id="UP000239388"/>
    </source>
</evidence>
<accession>A0A2S8FHL2</accession>
<organism evidence="2 3">
    <name type="scientific">Blastopirellula marina</name>
    <dbReference type="NCBI Taxonomy" id="124"/>
    <lineage>
        <taxon>Bacteria</taxon>
        <taxon>Pseudomonadati</taxon>
        <taxon>Planctomycetota</taxon>
        <taxon>Planctomycetia</taxon>
        <taxon>Pirellulales</taxon>
        <taxon>Pirellulaceae</taxon>
        <taxon>Blastopirellula</taxon>
    </lineage>
</organism>
<gene>
    <name evidence="2" type="ORF">C5Y98_19775</name>
</gene>